<dbReference type="Gene3D" id="2.40.37.10">
    <property type="entry name" value="Lyase, Ornithine Decarboxylase, Chain A, domain 1"/>
    <property type="match status" value="1"/>
</dbReference>
<feature type="modified residue" description="N6-(pyridoxal phosphate)lysine" evidence="8 9">
    <location>
        <position position="35"/>
    </location>
</feature>
<evidence type="ECO:0000256" key="2">
    <source>
        <dbReference type="ARBA" id="ARBA00001933"/>
    </source>
</evidence>
<keyword evidence="5 8" id="KW-0663">Pyridoxal phosphate</keyword>
<dbReference type="EC" id="5.1.1.1" evidence="4 8"/>
<comment type="cofactor">
    <cofactor evidence="2 8 9">
        <name>pyridoxal 5'-phosphate</name>
        <dbReference type="ChEBI" id="CHEBI:597326"/>
    </cofactor>
</comment>
<comment type="similarity">
    <text evidence="3 8">Belongs to the alanine racemase family.</text>
</comment>
<evidence type="ECO:0000313" key="12">
    <source>
        <dbReference type="EMBL" id="SHF34979.1"/>
    </source>
</evidence>
<protein>
    <recommendedName>
        <fullName evidence="4 8">Alanine racemase</fullName>
        <ecNumber evidence="4 8">5.1.1.1</ecNumber>
    </recommendedName>
</protein>
<accession>A0A1M5AXN8</accession>
<dbReference type="Pfam" id="PF01168">
    <property type="entry name" value="Ala_racemase_N"/>
    <property type="match status" value="1"/>
</dbReference>
<dbReference type="AlphaFoldDB" id="A0A1M5AXN8"/>
<dbReference type="PANTHER" id="PTHR30511:SF4">
    <property type="entry name" value="ALANINE RACEMASE, BIOSYNTHETIC"/>
    <property type="match status" value="1"/>
</dbReference>
<dbReference type="Pfam" id="PF00842">
    <property type="entry name" value="Ala_racemase_C"/>
    <property type="match status" value="1"/>
</dbReference>
<dbReference type="PRINTS" id="PR00992">
    <property type="entry name" value="ALARACEMASE"/>
</dbReference>
<dbReference type="SUPFAM" id="SSF51419">
    <property type="entry name" value="PLP-binding barrel"/>
    <property type="match status" value="1"/>
</dbReference>
<dbReference type="UniPathway" id="UPA00042">
    <property type="reaction ID" value="UER00497"/>
</dbReference>
<dbReference type="PANTHER" id="PTHR30511">
    <property type="entry name" value="ALANINE RACEMASE"/>
    <property type="match status" value="1"/>
</dbReference>
<evidence type="ECO:0000256" key="8">
    <source>
        <dbReference type="HAMAP-Rule" id="MF_01201"/>
    </source>
</evidence>
<dbReference type="CDD" id="cd06827">
    <property type="entry name" value="PLPDE_III_AR_proteobact"/>
    <property type="match status" value="1"/>
</dbReference>
<evidence type="ECO:0000313" key="13">
    <source>
        <dbReference type="Proteomes" id="UP000184159"/>
    </source>
</evidence>
<dbReference type="Gene3D" id="3.20.20.10">
    <property type="entry name" value="Alanine racemase"/>
    <property type="match status" value="1"/>
</dbReference>
<sequence>MITAEAVIDLNALRNNFTLLKSHCESDTKLIAVLKGDAYGHNAVQVARALPHADMFAVSRIEEAIELRSADILQPILLLEGCFCSEDLQLAAQLNFHTTIHCIEQLQDFERTPLTHHISVWLKLDTGMHRLGVQADEINTYITRLEKSGKVAGDVGFISHFSCADDLNSHSTRAQLEHFQTHTQPYPGMKTLANSAGILYWPDTHFDAVRAGIALYGIAPSIHEIGQQRHLDPVMTLQSKLIAVRRHQANQPVGYGENWTSDRDTYMGVVAMGYGDGYPRSAPNGTPVYINGRIVPISGRISMDMITVDLGPNATDQVGDPVELWGKHVPVEQVAKLVGTIPYELVIQLTRRVVRTFINE</sequence>
<dbReference type="InterPro" id="IPR029066">
    <property type="entry name" value="PLP-binding_barrel"/>
</dbReference>
<dbReference type="FunFam" id="3.20.20.10:FF:000002">
    <property type="entry name" value="Alanine racemase"/>
    <property type="match status" value="1"/>
</dbReference>
<gene>
    <name evidence="12" type="ORF">SAMN02745781_02070</name>
</gene>
<evidence type="ECO:0000256" key="4">
    <source>
        <dbReference type="ARBA" id="ARBA00013089"/>
    </source>
</evidence>
<dbReference type="InterPro" id="IPR011079">
    <property type="entry name" value="Ala_racemase_C"/>
</dbReference>
<dbReference type="Proteomes" id="UP000184159">
    <property type="component" value="Unassembled WGS sequence"/>
</dbReference>
<dbReference type="InterPro" id="IPR001608">
    <property type="entry name" value="Ala_racemase_N"/>
</dbReference>
<evidence type="ECO:0000256" key="9">
    <source>
        <dbReference type="PIRSR" id="PIRSR600821-50"/>
    </source>
</evidence>
<evidence type="ECO:0000256" key="10">
    <source>
        <dbReference type="PIRSR" id="PIRSR600821-52"/>
    </source>
</evidence>
<evidence type="ECO:0000256" key="6">
    <source>
        <dbReference type="ARBA" id="ARBA00023235"/>
    </source>
</evidence>
<comment type="function">
    <text evidence="8">Catalyzes the interconversion of L-alanine and D-alanine. May also act on other amino acids.</text>
</comment>
<dbReference type="FunFam" id="2.40.37.10:FF:000002">
    <property type="entry name" value="Alanine racemase"/>
    <property type="match status" value="1"/>
</dbReference>
<dbReference type="SMART" id="SM01005">
    <property type="entry name" value="Ala_racemase_C"/>
    <property type="match status" value="1"/>
</dbReference>
<evidence type="ECO:0000256" key="3">
    <source>
        <dbReference type="ARBA" id="ARBA00007880"/>
    </source>
</evidence>
<evidence type="ECO:0000259" key="11">
    <source>
        <dbReference type="SMART" id="SM01005"/>
    </source>
</evidence>
<dbReference type="SUPFAM" id="SSF50621">
    <property type="entry name" value="Alanine racemase C-terminal domain-like"/>
    <property type="match status" value="1"/>
</dbReference>
<dbReference type="GO" id="GO:0030632">
    <property type="term" value="P:D-alanine biosynthetic process"/>
    <property type="evidence" value="ECO:0007669"/>
    <property type="project" value="UniProtKB-UniRule"/>
</dbReference>
<dbReference type="InterPro" id="IPR000821">
    <property type="entry name" value="Ala_racemase"/>
</dbReference>
<dbReference type="GO" id="GO:0005829">
    <property type="term" value="C:cytosol"/>
    <property type="evidence" value="ECO:0007669"/>
    <property type="project" value="TreeGrafter"/>
</dbReference>
<comment type="catalytic activity">
    <reaction evidence="1 8">
        <text>L-alanine = D-alanine</text>
        <dbReference type="Rhea" id="RHEA:20249"/>
        <dbReference type="ChEBI" id="CHEBI:57416"/>
        <dbReference type="ChEBI" id="CHEBI:57972"/>
        <dbReference type="EC" id="5.1.1.1"/>
    </reaction>
</comment>
<feature type="domain" description="Alanine racemase C-terminal" evidence="11">
    <location>
        <begin position="234"/>
        <end position="358"/>
    </location>
</feature>
<feature type="binding site" evidence="8 10">
    <location>
        <position position="303"/>
    </location>
    <ligand>
        <name>substrate</name>
    </ligand>
</feature>
<dbReference type="RefSeq" id="WP_072958819.1">
    <property type="nucleotide sequence ID" value="NZ_FQUH01000008.1"/>
</dbReference>
<evidence type="ECO:0000256" key="1">
    <source>
        <dbReference type="ARBA" id="ARBA00000316"/>
    </source>
</evidence>
<feature type="binding site" evidence="8 10">
    <location>
        <position position="130"/>
    </location>
    <ligand>
        <name>substrate</name>
    </ligand>
</feature>
<feature type="active site" description="Proton acceptor; specific for D-alanine" evidence="8">
    <location>
        <position position="35"/>
    </location>
</feature>
<reference evidence="13" key="1">
    <citation type="submission" date="2016-11" db="EMBL/GenBank/DDBJ databases">
        <authorList>
            <person name="Varghese N."/>
            <person name="Submissions S."/>
        </authorList>
    </citation>
    <scope>NUCLEOTIDE SEQUENCE [LARGE SCALE GENOMIC DNA]</scope>
    <source>
        <strain evidence="13">DSM 21264</strain>
    </source>
</reference>
<dbReference type="GO" id="GO:0030170">
    <property type="term" value="F:pyridoxal phosphate binding"/>
    <property type="evidence" value="ECO:0007669"/>
    <property type="project" value="UniProtKB-UniRule"/>
</dbReference>
<proteinExistence type="inferred from homology"/>
<keyword evidence="6 8" id="KW-0413">Isomerase</keyword>
<dbReference type="HAMAP" id="MF_01201">
    <property type="entry name" value="Ala_racemase"/>
    <property type="match status" value="1"/>
</dbReference>
<dbReference type="InterPro" id="IPR009006">
    <property type="entry name" value="Ala_racemase/Decarboxylase_C"/>
</dbReference>
<evidence type="ECO:0000256" key="5">
    <source>
        <dbReference type="ARBA" id="ARBA00022898"/>
    </source>
</evidence>
<dbReference type="EMBL" id="FQUH01000008">
    <property type="protein sequence ID" value="SHF34979.1"/>
    <property type="molecule type" value="Genomic_DNA"/>
</dbReference>
<name>A0A1M5AXN8_VIBGA</name>
<comment type="pathway">
    <text evidence="7 8">Amino-acid biosynthesis; D-alanine biosynthesis; D-alanine from L-alanine: step 1/1.</text>
</comment>
<dbReference type="NCBIfam" id="TIGR00492">
    <property type="entry name" value="alr"/>
    <property type="match status" value="1"/>
</dbReference>
<dbReference type="GO" id="GO:0008784">
    <property type="term" value="F:alanine racemase activity"/>
    <property type="evidence" value="ECO:0007669"/>
    <property type="project" value="UniProtKB-UniRule"/>
</dbReference>
<keyword evidence="13" id="KW-1185">Reference proteome</keyword>
<organism evidence="12 13">
    <name type="scientific">Vibrio gazogenes DSM 21264 = NBRC 103151</name>
    <dbReference type="NCBI Taxonomy" id="1123492"/>
    <lineage>
        <taxon>Bacteria</taxon>
        <taxon>Pseudomonadati</taxon>
        <taxon>Pseudomonadota</taxon>
        <taxon>Gammaproteobacteria</taxon>
        <taxon>Vibrionales</taxon>
        <taxon>Vibrionaceae</taxon>
        <taxon>Vibrio</taxon>
    </lineage>
</organism>
<evidence type="ECO:0000256" key="7">
    <source>
        <dbReference type="ARBA" id="ARBA00037912"/>
    </source>
</evidence>
<feature type="active site" description="Proton acceptor; specific for L-alanine" evidence="8">
    <location>
        <position position="255"/>
    </location>
</feature>